<comment type="cofactor">
    <cofactor evidence="1">
        <name>FAD</name>
        <dbReference type="ChEBI" id="CHEBI:57692"/>
    </cofactor>
</comment>
<feature type="region of interest" description="Disordered" evidence="6">
    <location>
        <begin position="408"/>
        <end position="494"/>
    </location>
</feature>
<dbReference type="Gene3D" id="3.50.50.60">
    <property type="entry name" value="FAD/NAD(P)-binding domain"/>
    <property type="match status" value="1"/>
</dbReference>
<dbReference type="InterPro" id="IPR029063">
    <property type="entry name" value="SAM-dependent_MTases_sf"/>
</dbReference>
<proteinExistence type="predicted"/>
<evidence type="ECO:0000256" key="6">
    <source>
        <dbReference type="SAM" id="MobiDB-lite"/>
    </source>
</evidence>
<feature type="domain" description="FAD-binding" evidence="7">
    <location>
        <begin position="4"/>
        <end position="182"/>
    </location>
</feature>
<evidence type="ECO:0000256" key="1">
    <source>
        <dbReference type="ARBA" id="ARBA00001974"/>
    </source>
</evidence>
<keyword evidence="3" id="KW-0274">FAD</keyword>
<dbReference type="Pfam" id="PF13489">
    <property type="entry name" value="Methyltransf_23"/>
    <property type="match status" value="1"/>
</dbReference>
<dbReference type="GO" id="GO:0071949">
    <property type="term" value="F:FAD binding"/>
    <property type="evidence" value="ECO:0007669"/>
    <property type="project" value="InterPro"/>
</dbReference>
<evidence type="ECO:0000256" key="3">
    <source>
        <dbReference type="ARBA" id="ARBA00022827"/>
    </source>
</evidence>
<dbReference type="InterPro" id="IPR002938">
    <property type="entry name" value="FAD-bd"/>
</dbReference>
<keyword evidence="8" id="KW-0808">Transferase</keyword>
<gene>
    <name evidence="8" type="ORF">FBEOM_11169</name>
</gene>
<dbReference type="EMBL" id="PVQB02000609">
    <property type="protein sequence ID" value="KAF4334972.1"/>
    <property type="molecule type" value="Genomic_DNA"/>
</dbReference>
<reference evidence="8" key="1">
    <citation type="journal article" date="2017" name="Mycologia">
        <title>Fusarium algeriense, sp. nov., a novel toxigenic crown rot pathogen of durum wheat from Algeria is nested in the Fusarium burgessii species complex.</title>
        <authorList>
            <person name="Laraba I."/>
            <person name="Keddad A."/>
            <person name="Boureghda H."/>
            <person name="Abdallah N."/>
            <person name="Vaughan M.M."/>
            <person name="Proctor R.H."/>
            <person name="Busman M."/>
            <person name="O'Donnell K."/>
        </authorList>
    </citation>
    <scope>NUCLEOTIDE SEQUENCE</scope>
    <source>
        <strain evidence="8">NRRL 25174</strain>
    </source>
</reference>
<accession>A0A9P5ABL0</accession>
<evidence type="ECO:0000256" key="2">
    <source>
        <dbReference type="ARBA" id="ARBA00022630"/>
    </source>
</evidence>
<evidence type="ECO:0000256" key="4">
    <source>
        <dbReference type="ARBA" id="ARBA00023002"/>
    </source>
</evidence>
<feature type="domain" description="FAD-binding" evidence="7">
    <location>
        <begin position="305"/>
        <end position="359"/>
    </location>
</feature>
<evidence type="ECO:0000313" key="8">
    <source>
        <dbReference type="EMBL" id="KAF4334972.1"/>
    </source>
</evidence>
<dbReference type="AlphaFoldDB" id="A0A9P5ABL0"/>
<dbReference type="PANTHER" id="PTHR47178:SF5">
    <property type="entry name" value="FAD-BINDING DOMAIN-CONTAINING PROTEIN"/>
    <property type="match status" value="1"/>
</dbReference>
<dbReference type="Proteomes" id="UP000730481">
    <property type="component" value="Unassembled WGS sequence"/>
</dbReference>
<evidence type="ECO:0000256" key="5">
    <source>
        <dbReference type="ARBA" id="ARBA00023033"/>
    </source>
</evidence>
<dbReference type="GO" id="GO:0004497">
    <property type="term" value="F:monooxygenase activity"/>
    <property type="evidence" value="ECO:0007669"/>
    <property type="project" value="UniProtKB-KW"/>
</dbReference>
<dbReference type="InterPro" id="IPR036188">
    <property type="entry name" value="FAD/NAD-bd_sf"/>
</dbReference>
<sequence length="790" mass="87981">MGQFKVIIVGGGLAGALLANGLVNNGVDVTVYERDEESLKREGYQIRLGDAALTGLSACLNERHLTSVMQKLGQSSGSSTTAPSLCNTKFETVLDLSALPTYSKSSAINRVVLRDLLLDPICAEGRVKFGKCFSHYEIVANGPANKNESVKVYFTDGSSDSCDILVAADGSGSKINRQIGAKNLVDIKSHLAFLAKGSLTKERLLQLPPRLQKGPILVFKNGISLFYSLYLPVPQKENRTQKHESTLDFEESQASFYWTLRQVCLDIIRDWAPEYHAMLSIGDDDGTRNNILMTRLRASTKLSKQWRQRLQARKDKNPEEGHPRVWLVGDAVHAMQPNRGMGGNQAMQDIADILPELLKLKESAETGSPLTAQEIQTRCSAYENKMIDRSFVWVAKSGGISQPRIRDEMAETSKEATSPKAPAASSPPAEETPALAEQTSTEQTTTVNPAESAGPAEDFHNPDHWVALNEGDAPDNDDADSAVGDEAASSTESISSSILHYRTIHGRTYHSERGNAEYWTPNDEHHNESMDLNHHLLSLSLDGKLHLAPLKDDIQKVLDVGTGTGIWAIDFADEYPSAEVIGTDISPIQPDWVPPNLKFEIEDCTQEWTFDSNSFDYVHMRYLYGSISDWSALFKEAFRVCKPGGWVESYEASPRMESDDGTVTETCAINEWGKFFIEGGKKLNRTFEILDKDLQQKGMEEAGFVDVKVWDFKAPIGGWPQDPKLKQIGQFAQATIEQDYEGYVLYMANMVLGWTREEVTIYCAQLRREIRSGKFHPFYRQRVVYARKPE</sequence>
<keyword evidence="8" id="KW-0489">Methyltransferase</keyword>
<feature type="compositionally biased region" description="Polar residues" evidence="6">
    <location>
        <begin position="438"/>
        <end position="449"/>
    </location>
</feature>
<dbReference type="Gene3D" id="3.40.50.150">
    <property type="entry name" value="Vaccinia Virus protein VP39"/>
    <property type="match status" value="1"/>
</dbReference>
<protein>
    <submittedName>
        <fullName evidence="8">Demethylmenaquinone methyltransferase</fullName>
    </submittedName>
</protein>
<dbReference type="Pfam" id="PF01494">
    <property type="entry name" value="FAD_binding_3"/>
    <property type="match status" value="2"/>
</dbReference>
<keyword evidence="2" id="KW-0285">Flavoprotein</keyword>
<evidence type="ECO:0000259" key="7">
    <source>
        <dbReference type="Pfam" id="PF01494"/>
    </source>
</evidence>
<reference evidence="8" key="2">
    <citation type="submission" date="2020-02" db="EMBL/GenBank/DDBJ databases">
        <title>Identification and distribution of gene clusters putatively required for synthesis of sphingolipid metabolism inhibitors in phylogenetically diverse species of the filamentous fungus Fusarium.</title>
        <authorList>
            <person name="Kim H.-S."/>
            <person name="Busman M."/>
            <person name="Brown D.W."/>
            <person name="Divon H."/>
            <person name="Uhlig S."/>
            <person name="Proctor R.H."/>
        </authorList>
    </citation>
    <scope>NUCLEOTIDE SEQUENCE</scope>
    <source>
        <strain evidence="8">NRRL 25174</strain>
    </source>
</reference>
<dbReference type="OrthoDB" id="655030at2759"/>
<dbReference type="SUPFAM" id="SSF53335">
    <property type="entry name" value="S-adenosyl-L-methionine-dependent methyltransferases"/>
    <property type="match status" value="1"/>
</dbReference>
<dbReference type="PANTHER" id="PTHR47178">
    <property type="entry name" value="MONOOXYGENASE, FAD-BINDING"/>
    <property type="match status" value="1"/>
</dbReference>
<dbReference type="GO" id="GO:0008168">
    <property type="term" value="F:methyltransferase activity"/>
    <property type="evidence" value="ECO:0007669"/>
    <property type="project" value="UniProtKB-KW"/>
</dbReference>
<keyword evidence="4" id="KW-0560">Oxidoreductase</keyword>
<evidence type="ECO:0000313" key="9">
    <source>
        <dbReference type="Proteomes" id="UP000730481"/>
    </source>
</evidence>
<organism evidence="8 9">
    <name type="scientific">Fusarium beomiforme</name>
    <dbReference type="NCBI Taxonomy" id="44412"/>
    <lineage>
        <taxon>Eukaryota</taxon>
        <taxon>Fungi</taxon>
        <taxon>Dikarya</taxon>
        <taxon>Ascomycota</taxon>
        <taxon>Pezizomycotina</taxon>
        <taxon>Sordariomycetes</taxon>
        <taxon>Hypocreomycetidae</taxon>
        <taxon>Hypocreales</taxon>
        <taxon>Nectriaceae</taxon>
        <taxon>Fusarium</taxon>
        <taxon>Fusarium burgessii species complex</taxon>
    </lineage>
</organism>
<dbReference type="PRINTS" id="PR00420">
    <property type="entry name" value="RNGMNOXGNASE"/>
</dbReference>
<dbReference type="SUPFAM" id="SSF51905">
    <property type="entry name" value="FAD/NAD(P)-binding domain"/>
    <property type="match status" value="1"/>
</dbReference>
<dbReference type="GO" id="GO:0032259">
    <property type="term" value="P:methylation"/>
    <property type="evidence" value="ECO:0007669"/>
    <property type="project" value="UniProtKB-KW"/>
</dbReference>
<dbReference type="CDD" id="cd02440">
    <property type="entry name" value="AdoMet_MTases"/>
    <property type="match status" value="1"/>
</dbReference>
<name>A0A9P5ABL0_9HYPO</name>
<comment type="caution">
    <text evidence="8">The sequence shown here is derived from an EMBL/GenBank/DDBJ whole genome shotgun (WGS) entry which is preliminary data.</text>
</comment>
<feature type="compositionally biased region" description="Low complexity" evidence="6">
    <location>
        <begin position="415"/>
        <end position="437"/>
    </location>
</feature>
<keyword evidence="5" id="KW-0503">Monooxygenase</keyword>
<keyword evidence="9" id="KW-1185">Reference proteome</keyword>